<name>A0A0P9CL97_9ARCH</name>
<dbReference type="SUPFAM" id="SSF47203">
    <property type="entry name" value="Acyl-CoA dehydrogenase C-terminal domain-like"/>
    <property type="match status" value="1"/>
</dbReference>
<dbReference type="PATRIC" id="fig|507754.4.peg.1933"/>
<organism evidence="9 12">
    <name type="scientific">Acidiplasma aeolicum</name>
    <dbReference type="NCBI Taxonomy" id="507754"/>
    <lineage>
        <taxon>Archaea</taxon>
        <taxon>Methanobacteriati</taxon>
        <taxon>Thermoplasmatota</taxon>
        <taxon>Thermoplasmata</taxon>
        <taxon>Thermoplasmatales</taxon>
        <taxon>Ferroplasmaceae</taxon>
        <taxon>Acidiplasma</taxon>
    </lineage>
</organism>
<keyword evidence="3 5" id="KW-0285">Flavoprotein</keyword>
<evidence type="ECO:0000313" key="9">
    <source>
        <dbReference type="EMBL" id="KPV46206.1"/>
    </source>
</evidence>
<evidence type="ECO:0000256" key="4">
    <source>
        <dbReference type="ARBA" id="ARBA00022827"/>
    </source>
</evidence>
<dbReference type="PANTHER" id="PTHR43884:SF12">
    <property type="entry name" value="ISOVALERYL-COA DEHYDROGENASE, MITOCHONDRIAL-RELATED"/>
    <property type="match status" value="1"/>
</dbReference>
<dbReference type="CDD" id="cd00567">
    <property type="entry name" value="ACAD"/>
    <property type="match status" value="1"/>
</dbReference>
<dbReference type="Pfam" id="PF02770">
    <property type="entry name" value="Acyl-CoA_dh_M"/>
    <property type="match status" value="1"/>
</dbReference>
<reference evidence="9 12" key="1">
    <citation type="submission" date="2015-09" db="EMBL/GenBank/DDBJ databases">
        <title>Draft genome sequence of Acidiplasma aeolicum DSM 18409.</title>
        <authorList>
            <person name="Hemp J."/>
        </authorList>
    </citation>
    <scope>NUCLEOTIDE SEQUENCE [LARGE SCALE GENOMIC DNA]</scope>
    <source>
        <strain evidence="9 12">V</strain>
    </source>
</reference>
<evidence type="ECO:0000313" key="10">
    <source>
        <dbReference type="EMBL" id="KQB35667.1"/>
    </source>
</evidence>
<sequence length="392" mass="44265">MVLNYPRDLTEEQNLLLNSIRGMLEEYGENYWAKLDESHLYPEEFVKKFTELGLFNVPIPVEYGGAGLGIREASLILEEINASGGNSQPFHGQYYMSWLLSKFASVEMKKKLFPALGSGKIRMQSMGLTEPDAGSNTPEIKTFAKKYGNNYIINGQKIFTSRIEESDWILIVARTKRYDDVQKKTDGISLFLLGPEQKKEIEYTRIKTMFNSQTYQVFINNITVPEENLIGEENRGFGYLMHVLNPERILIASESIGDMRWFIEKSAGYASSRVVFDRPIGENQGVQFPIADIYAKMLSVSALRWQAASLYDSGGDIKIVGELANSAKYLASEYAWQAANVAMDTYGGYGVAVDTGIERKFREARLYKVAPITNNLVLSYLGHNVLNMPKSY</sequence>
<dbReference type="GO" id="GO:0003995">
    <property type="term" value="F:acyl-CoA dehydrogenase activity"/>
    <property type="evidence" value="ECO:0007669"/>
    <property type="project" value="InterPro"/>
</dbReference>
<keyword evidence="11" id="KW-1185">Reference proteome</keyword>
<dbReference type="InterPro" id="IPR006091">
    <property type="entry name" value="Acyl-CoA_Oxase/DH_mid-dom"/>
</dbReference>
<keyword evidence="5" id="KW-0560">Oxidoreductase</keyword>
<evidence type="ECO:0000313" key="12">
    <source>
        <dbReference type="Proteomes" id="UP000050515"/>
    </source>
</evidence>
<proteinExistence type="inferred from homology"/>
<feature type="domain" description="Acyl-CoA dehydrogenase/oxidase N-terminal" evidence="8">
    <location>
        <begin position="10"/>
        <end position="120"/>
    </location>
</feature>
<dbReference type="InterPro" id="IPR009075">
    <property type="entry name" value="AcylCo_DH/oxidase_C"/>
</dbReference>
<dbReference type="InterPro" id="IPR037069">
    <property type="entry name" value="AcylCoA_DH/ox_N_sf"/>
</dbReference>
<protein>
    <submittedName>
        <fullName evidence="9">Acyl-CoA dehydrogenase</fullName>
    </submittedName>
</protein>
<dbReference type="InterPro" id="IPR006089">
    <property type="entry name" value="Acyl-CoA_DH_CS"/>
</dbReference>
<dbReference type="EMBL" id="LKBG01000100">
    <property type="protein sequence ID" value="KQB35667.1"/>
    <property type="molecule type" value="Genomic_DNA"/>
</dbReference>
<dbReference type="InterPro" id="IPR009100">
    <property type="entry name" value="AcylCoA_DH/oxidase_NM_dom_sf"/>
</dbReference>
<dbReference type="InterPro" id="IPR046373">
    <property type="entry name" value="Acyl-CoA_Oxase/DH_mid-dom_sf"/>
</dbReference>
<gene>
    <name evidence="10" type="ORF">AOG54_02890</name>
    <name evidence="9" type="ORF">SE19_06565</name>
</gene>
<dbReference type="Gene3D" id="1.20.140.10">
    <property type="entry name" value="Butyryl-CoA Dehydrogenase, subunit A, domain 3"/>
    <property type="match status" value="1"/>
</dbReference>
<dbReference type="Gene3D" id="2.40.110.10">
    <property type="entry name" value="Butyryl-CoA Dehydrogenase, subunit A, domain 2"/>
    <property type="match status" value="1"/>
</dbReference>
<evidence type="ECO:0000256" key="2">
    <source>
        <dbReference type="ARBA" id="ARBA00009347"/>
    </source>
</evidence>
<feature type="domain" description="Acyl-CoA oxidase/dehydrogenase middle" evidence="7">
    <location>
        <begin position="125"/>
        <end position="208"/>
    </location>
</feature>
<dbReference type="GO" id="GO:0050660">
    <property type="term" value="F:flavin adenine dinucleotide binding"/>
    <property type="evidence" value="ECO:0007669"/>
    <property type="project" value="InterPro"/>
</dbReference>
<dbReference type="SUPFAM" id="SSF56645">
    <property type="entry name" value="Acyl-CoA dehydrogenase NM domain-like"/>
    <property type="match status" value="1"/>
</dbReference>
<dbReference type="EMBL" id="LJCQ01000282">
    <property type="protein sequence ID" value="KPV46206.1"/>
    <property type="molecule type" value="Genomic_DNA"/>
</dbReference>
<comment type="caution">
    <text evidence="9">The sequence shown here is derived from an EMBL/GenBank/DDBJ whole genome shotgun (WGS) entry which is preliminary data.</text>
</comment>
<dbReference type="OrthoDB" id="275197at2157"/>
<dbReference type="AlphaFoldDB" id="A0A0P9CL97"/>
<evidence type="ECO:0000313" key="11">
    <source>
        <dbReference type="Proteomes" id="UP000050320"/>
    </source>
</evidence>
<dbReference type="PROSITE" id="PS00073">
    <property type="entry name" value="ACYL_COA_DH_2"/>
    <property type="match status" value="1"/>
</dbReference>
<dbReference type="InterPro" id="IPR036250">
    <property type="entry name" value="AcylCo_DH-like_C"/>
</dbReference>
<comment type="cofactor">
    <cofactor evidence="1 5">
        <name>FAD</name>
        <dbReference type="ChEBI" id="CHEBI:57692"/>
    </cofactor>
</comment>
<evidence type="ECO:0000259" key="8">
    <source>
        <dbReference type="Pfam" id="PF02771"/>
    </source>
</evidence>
<dbReference type="Pfam" id="PF02771">
    <property type="entry name" value="Acyl-CoA_dh_N"/>
    <property type="match status" value="1"/>
</dbReference>
<keyword evidence="4 5" id="KW-0274">FAD</keyword>
<feature type="domain" description="Acyl-CoA dehydrogenase/oxidase C-terminal" evidence="6">
    <location>
        <begin position="234"/>
        <end position="369"/>
    </location>
</feature>
<dbReference type="Proteomes" id="UP000050320">
    <property type="component" value="Unassembled WGS sequence"/>
</dbReference>
<evidence type="ECO:0000256" key="5">
    <source>
        <dbReference type="RuleBase" id="RU362125"/>
    </source>
</evidence>
<dbReference type="Pfam" id="PF00441">
    <property type="entry name" value="Acyl-CoA_dh_1"/>
    <property type="match status" value="1"/>
</dbReference>
<accession>A0A0P9CL97</accession>
<dbReference type="Proteomes" id="UP000050515">
    <property type="component" value="Unassembled WGS sequence"/>
</dbReference>
<dbReference type="InterPro" id="IPR013786">
    <property type="entry name" value="AcylCoA_DH/ox_N"/>
</dbReference>
<comment type="similarity">
    <text evidence="2 5">Belongs to the acyl-CoA dehydrogenase family.</text>
</comment>
<evidence type="ECO:0000256" key="3">
    <source>
        <dbReference type="ARBA" id="ARBA00022630"/>
    </source>
</evidence>
<evidence type="ECO:0000259" key="7">
    <source>
        <dbReference type="Pfam" id="PF02770"/>
    </source>
</evidence>
<dbReference type="PANTHER" id="PTHR43884">
    <property type="entry name" value="ACYL-COA DEHYDROGENASE"/>
    <property type="match status" value="1"/>
</dbReference>
<dbReference type="Gene3D" id="1.10.540.10">
    <property type="entry name" value="Acyl-CoA dehydrogenase/oxidase, N-terminal domain"/>
    <property type="match status" value="1"/>
</dbReference>
<evidence type="ECO:0000256" key="1">
    <source>
        <dbReference type="ARBA" id="ARBA00001974"/>
    </source>
</evidence>
<dbReference type="RefSeq" id="WP_054964332.1">
    <property type="nucleotide sequence ID" value="NZ_LJCQ01000282.1"/>
</dbReference>
<evidence type="ECO:0000259" key="6">
    <source>
        <dbReference type="Pfam" id="PF00441"/>
    </source>
</evidence>
<reference evidence="10 11" key="2">
    <citation type="submission" date="2015-09" db="EMBL/GenBank/DDBJ databases">
        <title>Heavy metals and arsenic resistance mechanisms in polyextremophilic archaea of the family Ferroplasmaceae.</title>
        <authorList>
            <person name="Bulaev A.G."/>
            <person name="Kanygina A.V."/>
        </authorList>
    </citation>
    <scope>NUCLEOTIDE SEQUENCE [LARGE SCALE GENOMIC DNA]</scope>
    <source>
        <strain evidence="10 11">VT</strain>
    </source>
</reference>